<evidence type="ECO:0000313" key="2">
    <source>
        <dbReference type="Proteomes" id="UP001303046"/>
    </source>
</evidence>
<gene>
    <name evidence="1" type="primary">Necator_chrI.g3625</name>
    <name evidence="1" type="ORF">RB195_007496</name>
</gene>
<dbReference type="EMBL" id="JAVFWL010000001">
    <property type="protein sequence ID" value="KAK6731063.1"/>
    <property type="molecule type" value="Genomic_DNA"/>
</dbReference>
<organism evidence="1 2">
    <name type="scientific">Necator americanus</name>
    <name type="common">Human hookworm</name>
    <dbReference type="NCBI Taxonomy" id="51031"/>
    <lineage>
        <taxon>Eukaryota</taxon>
        <taxon>Metazoa</taxon>
        <taxon>Ecdysozoa</taxon>
        <taxon>Nematoda</taxon>
        <taxon>Chromadorea</taxon>
        <taxon>Rhabditida</taxon>
        <taxon>Rhabditina</taxon>
        <taxon>Rhabditomorpha</taxon>
        <taxon>Strongyloidea</taxon>
        <taxon>Ancylostomatidae</taxon>
        <taxon>Bunostominae</taxon>
        <taxon>Necator</taxon>
    </lineage>
</organism>
<name>A0ABR1C093_NECAM</name>
<sequence>MLDLAGLKNEECRKKFCYRVSINIGLQTRKRMDDGDSFTKCIQDAAKETLQALAPRKKSALASADTIYTYDSVGVARATGDVSQ</sequence>
<proteinExistence type="predicted"/>
<accession>A0ABR1C093</accession>
<reference evidence="1 2" key="1">
    <citation type="submission" date="2023-08" db="EMBL/GenBank/DDBJ databases">
        <title>A Necator americanus chromosomal reference genome.</title>
        <authorList>
            <person name="Ilik V."/>
            <person name="Petrzelkova K.J."/>
            <person name="Pardy F."/>
            <person name="Fuh T."/>
            <person name="Niatou-Singa F.S."/>
            <person name="Gouil Q."/>
            <person name="Baker L."/>
            <person name="Ritchie M.E."/>
            <person name="Jex A.R."/>
            <person name="Gazzola D."/>
            <person name="Li H."/>
            <person name="Toshio Fujiwara R."/>
            <person name="Zhan B."/>
            <person name="Aroian R.V."/>
            <person name="Pafco B."/>
            <person name="Schwarz E.M."/>
        </authorList>
    </citation>
    <scope>NUCLEOTIDE SEQUENCE [LARGE SCALE GENOMIC DNA]</scope>
    <source>
        <strain evidence="1 2">Aroian</strain>
        <tissue evidence="1">Whole animal</tissue>
    </source>
</reference>
<keyword evidence="2" id="KW-1185">Reference proteome</keyword>
<protein>
    <submittedName>
        <fullName evidence="1">Uncharacterized protein</fullName>
    </submittedName>
</protein>
<dbReference type="Proteomes" id="UP001303046">
    <property type="component" value="Unassembled WGS sequence"/>
</dbReference>
<evidence type="ECO:0000313" key="1">
    <source>
        <dbReference type="EMBL" id="KAK6731063.1"/>
    </source>
</evidence>
<comment type="caution">
    <text evidence="1">The sequence shown here is derived from an EMBL/GenBank/DDBJ whole genome shotgun (WGS) entry which is preliminary data.</text>
</comment>